<dbReference type="InterPro" id="IPR056017">
    <property type="entry name" value="DUF7596"/>
</dbReference>
<dbReference type="Proteomes" id="UP000050761">
    <property type="component" value="Unassembled WGS sequence"/>
</dbReference>
<accession>A0A183GKJ4</accession>
<dbReference type="WBParaSite" id="HPBE_0002321401-mRNA-1">
    <property type="protein sequence ID" value="HPBE_0002321401-mRNA-1"/>
    <property type="gene ID" value="HPBE_0002321401"/>
</dbReference>
<name>A0A183GKJ4_HELPZ</name>
<organism evidence="3 4">
    <name type="scientific">Heligmosomoides polygyrus</name>
    <name type="common">Parasitic roundworm</name>
    <dbReference type="NCBI Taxonomy" id="6339"/>
    <lineage>
        <taxon>Eukaryota</taxon>
        <taxon>Metazoa</taxon>
        <taxon>Ecdysozoa</taxon>
        <taxon>Nematoda</taxon>
        <taxon>Chromadorea</taxon>
        <taxon>Rhabditida</taxon>
        <taxon>Rhabditina</taxon>
        <taxon>Rhabditomorpha</taxon>
        <taxon>Strongyloidea</taxon>
        <taxon>Heligmosomidae</taxon>
        <taxon>Heligmosomoides</taxon>
    </lineage>
</organism>
<sequence length="389" mass="43624">MQLPSKPYDLMAFLELAKSTVLKAEEFGGSKSAFIWDNKGDLVAKQTLVKYSPTQAYCVYSDCSEAVAGKDIRIKEEEDAHHLKLVSIETERENRRLLPLFVQFHTVPEARTADAHLIDRLAENALGRFNLELKKNVTHDSFVECDSWRDEAGFIVTDRNRFAYVTFDARALISSLSPSTDVKITRYTAGDLDALCDFDSSVCGFSREEAVEVSSPNSFPLVAYHLVCPMFLQFVATNSSVIVAKGDGVVDGMLACSGSKVSCSFRIRFSQPNDALQIFALYAETMEIAHALIKHCILENGLKQVRRCRESVEKNSFSIRLAQVSFFTREDVWECKPISARPAHRRHTRAVPSNIKWSKVWPFLDASQLGAVNVCLSQVYALNMGFHIV</sequence>
<feature type="domain" description="DUF7596" evidence="1">
    <location>
        <begin position="17"/>
        <end position="156"/>
    </location>
</feature>
<gene>
    <name evidence="2" type="ORF">HPBE_LOCUS23213</name>
</gene>
<proteinExistence type="predicted"/>
<dbReference type="OrthoDB" id="5912250at2759"/>
<dbReference type="Pfam" id="PF24524">
    <property type="entry name" value="DUF7596"/>
    <property type="match status" value="1"/>
</dbReference>
<accession>A0A3P8CEZ1</accession>
<reference evidence="4" key="2">
    <citation type="submission" date="2019-09" db="UniProtKB">
        <authorList>
            <consortium name="WormBaseParasite"/>
        </authorList>
    </citation>
    <scope>IDENTIFICATION</scope>
</reference>
<keyword evidence="3" id="KW-1185">Reference proteome</keyword>
<evidence type="ECO:0000313" key="3">
    <source>
        <dbReference type="Proteomes" id="UP000050761"/>
    </source>
</evidence>
<evidence type="ECO:0000313" key="2">
    <source>
        <dbReference type="EMBL" id="VDP37262.1"/>
    </source>
</evidence>
<evidence type="ECO:0000313" key="4">
    <source>
        <dbReference type="WBParaSite" id="HPBE_0002321401-mRNA-1"/>
    </source>
</evidence>
<dbReference type="AlphaFoldDB" id="A0A183GKJ4"/>
<reference evidence="2 3" key="1">
    <citation type="submission" date="2018-11" db="EMBL/GenBank/DDBJ databases">
        <authorList>
            <consortium name="Pathogen Informatics"/>
        </authorList>
    </citation>
    <scope>NUCLEOTIDE SEQUENCE [LARGE SCALE GENOMIC DNA]</scope>
</reference>
<protein>
    <submittedName>
        <fullName evidence="4">N-acetyltransferase domain-containing protein</fullName>
    </submittedName>
</protein>
<evidence type="ECO:0000259" key="1">
    <source>
        <dbReference type="Pfam" id="PF24524"/>
    </source>
</evidence>
<dbReference type="EMBL" id="UZAH01034799">
    <property type="protein sequence ID" value="VDP37262.1"/>
    <property type="molecule type" value="Genomic_DNA"/>
</dbReference>